<evidence type="ECO:0000313" key="4">
    <source>
        <dbReference type="EMBL" id="CRK92614.1"/>
    </source>
</evidence>
<dbReference type="Proteomes" id="UP000183832">
    <property type="component" value="Unassembled WGS sequence"/>
</dbReference>
<dbReference type="GO" id="GO:0000775">
    <property type="term" value="C:chromosome, centromeric region"/>
    <property type="evidence" value="ECO:0007669"/>
    <property type="project" value="TreeGrafter"/>
</dbReference>
<dbReference type="OrthoDB" id="5199543at2759"/>
<dbReference type="InterPro" id="IPR019128">
    <property type="entry name" value="Dcc1"/>
</dbReference>
<dbReference type="GO" id="GO:0034088">
    <property type="term" value="P:maintenance of mitotic sister chromatid cohesion"/>
    <property type="evidence" value="ECO:0007669"/>
    <property type="project" value="TreeGrafter"/>
</dbReference>
<evidence type="ECO:0000313" key="5">
    <source>
        <dbReference type="Proteomes" id="UP000183832"/>
    </source>
</evidence>
<organism evidence="4 5">
    <name type="scientific">Clunio marinus</name>
    <dbReference type="NCBI Taxonomy" id="568069"/>
    <lineage>
        <taxon>Eukaryota</taxon>
        <taxon>Metazoa</taxon>
        <taxon>Ecdysozoa</taxon>
        <taxon>Arthropoda</taxon>
        <taxon>Hexapoda</taxon>
        <taxon>Insecta</taxon>
        <taxon>Pterygota</taxon>
        <taxon>Neoptera</taxon>
        <taxon>Endopterygota</taxon>
        <taxon>Diptera</taxon>
        <taxon>Nematocera</taxon>
        <taxon>Chironomoidea</taxon>
        <taxon>Chironomidae</taxon>
        <taxon>Clunio</taxon>
    </lineage>
</organism>
<keyword evidence="5" id="KW-1185">Reference proteome</keyword>
<protein>
    <recommendedName>
        <fullName evidence="2">Sister chromatid cohesion protein DCC1</fullName>
    </recommendedName>
</protein>
<proteinExistence type="inferred from homology"/>
<dbReference type="Pfam" id="PF09724">
    <property type="entry name" value="Dcc1"/>
    <property type="match status" value="1"/>
</dbReference>
<dbReference type="AlphaFoldDB" id="A0A1J1I194"/>
<dbReference type="GO" id="GO:0006260">
    <property type="term" value="P:DNA replication"/>
    <property type="evidence" value="ECO:0007669"/>
    <property type="project" value="UniProtKB-KW"/>
</dbReference>
<dbReference type="GO" id="GO:0031390">
    <property type="term" value="C:Ctf18 RFC-like complex"/>
    <property type="evidence" value="ECO:0007669"/>
    <property type="project" value="InterPro"/>
</dbReference>
<evidence type="ECO:0000256" key="3">
    <source>
        <dbReference type="ARBA" id="ARBA00022705"/>
    </source>
</evidence>
<accession>A0A1J1I194</accession>
<gene>
    <name evidence="4" type="ORF">CLUMA_CG006166</name>
</gene>
<comment type="similarity">
    <text evidence="1">Belongs to the DCC1 family.</text>
</comment>
<dbReference type="EMBL" id="CVRI01000033">
    <property type="protein sequence ID" value="CRK92614.1"/>
    <property type="molecule type" value="Genomic_DNA"/>
</dbReference>
<dbReference type="GO" id="GO:0000785">
    <property type="term" value="C:chromatin"/>
    <property type="evidence" value="ECO:0007669"/>
    <property type="project" value="TreeGrafter"/>
</dbReference>
<evidence type="ECO:0000256" key="2">
    <source>
        <dbReference type="ARBA" id="ARBA00017682"/>
    </source>
</evidence>
<dbReference type="STRING" id="568069.A0A1J1I194"/>
<dbReference type="PANTHER" id="PTHR13395">
    <property type="entry name" value="SISTER CHROMATID COHESION PROTEIN DCC1-RELATED"/>
    <property type="match status" value="1"/>
</dbReference>
<evidence type="ECO:0000256" key="1">
    <source>
        <dbReference type="ARBA" id="ARBA00007017"/>
    </source>
</evidence>
<dbReference type="PANTHER" id="PTHR13395:SF6">
    <property type="entry name" value="SISTER CHROMATID COHESION PROTEIN DCC1"/>
    <property type="match status" value="1"/>
</dbReference>
<sequence>MDYRRNSRDLNDVIEYAKLDAKNITKVCQAIYFPNFSNGNNYKLLELDQHMLKEIESGQNLVFKGGLHEKVVLCSSNETYEVRNAEQSNSMLVIPELLHAEATSDSPLQKPLSDNINKSLDKSLENEENETSQPPLIDHQIEHKQILKIFYDYLECRQIKPRIKKIQDLIHLNTYNGSENEHLTDRHSMFSRRQLFDTAQCSAGEFDEILKKIRCIEVNGFMRLLDYGYEYRVVTLMMSVMTENSWGLEEVDRNETLTALDGIVPNEITEAMFEFYTEEVAETGKFRYKEDMVCRIIAQNVLQEGLKFHIDEFFETCQGALPDGMQMKEEYLDGIGIVDRESSMPNIRGLFEENLPMNLSDRLRKLFKTMPRWTLSQISPYVEVFTTPQLGVTSLLAKNVRSVTENGIRFYVAKHHTILFDVRVMLQLGSDVDFGWLNEQTLTNRNG</sequence>
<keyword evidence="3" id="KW-0235">DNA replication</keyword>
<reference evidence="4 5" key="1">
    <citation type="submission" date="2015-04" db="EMBL/GenBank/DDBJ databases">
        <authorList>
            <person name="Syromyatnikov M.Y."/>
            <person name="Popov V.N."/>
        </authorList>
    </citation>
    <scope>NUCLEOTIDE SEQUENCE [LARGE SCALE GENOMIC DNA]</scope>
</reference>
<name>A0A1J1I194_9DIPT</name>